<dbReference type="RefSeq" id="WP_006871513.1">
    <property type="nucleotide sequence ID" value="NZ_JH413832.1"/>
</dbReference>
<dbReference type="eggNOG" id="ENOG5031UN5">
    <property type="taxonomic scope" value="Bacteria"/>
</dbReference>
<sequence>MAKIINPVLVSKYGLFGSTKVRFYSLLSPIQETKNKHSDFMHYLARPFIDVAVLPVFLFDAAVALVNTLASLLTAIHFWASGTSPKFGHDKNEGKMIKANAREQAEEAKQQLFSIISAVVAAFVNPVLSILELITRPIASVVHVVADLCRDNGNYSVV</sequence>
<dbReference type="HOGENOM" id="CLU_140963_0_0_6"/>
<accession>G9EQQ8</accession>
<keyword evidence="1" id="KW-1133">Transmembrane helix</keyword>
<gene>
    <name evidence="2" type="ORF">LDG_7609</name>
</gene>
<dbReference type="STRING" id="658187.LDG_7609"/>
<reference evidence="2 3" key="1">
    <citation type="journal article" date="2011" name="BMC Genomics">
        <title>Insight into cross-talk between intra-amoebal pathogens.</title>
        <authorList>
            <person name="Gimenez G."/>
            <person name="Bertelli C."/>
            <person name="Moliner C."/>
            <person name="Robert C."/>
            <person name="Raoult D."/>
            <person name="Fournier P.E."/>
            <person name="Greub G."/>
        </authorList>
    </citation>
    <scope>NUCLEOTIDE SEQUENCE [LARGE SCALE GENOMIC DNA]</scope>
    <source>
        <strain evidence="2 3">LLAP12</strain>
    </source>
</reference>
<feature type="transmembrane region" description="Helical" evidence="1">
    <location>
        <begin position="51"/>
        <end position="80"/>
    </location>
</feature>
<dbReference type="InParanoid" id="G9EQQ8"/>
<keyword evidence="1" id="KW-0812">Transmembrane</keyword>
<dbReference type="Proteomes" id="UP000002770">
    <property type="component" value="Unassembled WGS sequence"/>
</dbReference>
<protein>
    <submittedName>
        <fullName evidence="2">Uncharacterized protein</fullName>
    </submittedName>
</protein>
<feature type="transmembrane region" description="Helical" evidence="1">
    <location>
        <begin position="112"/>
        <end position="131"/>
    </location>
</feature>
<organism evidence="2 3">
    <name type="scientific">Legionella drancourtii LLAP12</name>
    <dbReference type="NCBI Taxonomy" id="658187"/>
    <lineage>
        <taxon>Bacteria</taxon>
        <taxon>Pseudomonadati</taxon>
        <taxon>Pseudomonadota</taxon>
        <taxon>Gammaproteobacteria</taxon>
        <taxon>Legionellales</taxon>
        <taxon>Legionellaceae</taxon>
        <taxon>Legionella</taxon>
    </lineage>
</organism>
<evidence type="ECO:0000313" key="2">
    <source>
        <dbReference type="EMBL" id="EHL30279.1"/>
    </source>
</evidence>
<dbReference type="EMBL" id="JH413832">
    <property type="protein sequence ID" value="EHL30279.1"/>
    <property type="molecule type" value="Genomic_DNA"/>
</dbReference>
<dbReference type="OrthoDB" id="5637144at2"/>
<name>G9EQQ8_9GAMM</name>
<proteinExistence type="predicted"/>
<keyword evidence="3" id="KW-1185">Reference proteome</keyword>
<evidence type="ECO:0000256" key="1">
    <source>
        <dbReference type="SAM" id="Phobius"/>
    </source>
</evidence>
<keyword evidence="1" id="KW-0472">Membrane</keyword>
<evidence type="ECO:0000313" key="3">
    <source>
        <dbReference type="Proteomes" id="UP000002770"/>
    </source>
</evidence>
<dbReference type="AlphaFoldDB" id="G9EQQ8"/>